<evidence type="ECO:0000313" key="1">
    <source>
        <dbReference type="EMBL" id="CAI9086534.1"/>
    </source>
</evidence>
<proteinExistence type="predicted"/>
<reference evidence="1" key="1">
    <citation type="submission" date="2023-03" db="EMBL/GenBank/DDBJ databases">
        <authorList>
            <person name="Cremers G."/>
            <person name="Picone N."/>
        </authorList>
    </citation>
    <scope>NUCLEOTIDE SEQUENCE</scope>
    <source>
        <strain evidence="1">Sample_alias</strain>
    </source>
</reference>
<dbReference type="RefSeq" id="WP_009058261.1">
    <property type="nucleotide sequence ID" value="NZ_LXJS01000021.1"/>
</dbReference>
<keyword evidence="2" id="KW-1185">Reference proteome</keyword>
<evidence type="ECO:0000313" key="2">
    <source>
        <dbReference type="Proteomes" id="UP001161497"/>
    </source>
</evidence>
<accession>A0ABM9IFP3</accession>
<sequence>MPRKLLAWRKTPKVEDLWCDRQGLLQYEKPAQAHVQLPLYFHLRLAHQLSALFVVQVIPADPLGLGQVLGVPPDSIKAAPLLPLLLVDARQPDEQLAEAFPILLPMIVGKDFGKTGVAAASIAYRFGIFTAYE</sequence>
<name>A0ABM9IFP3_9BACT</name>
<organism evidence="1 2">
    <name type="scientific">Candidatus Methylacidiphilum fumarolicum</name>
    <dbReference type="NCBI Taxonomy" id="591154"/>
    <lineage>
        <taxon>Bacteria</taxon>
        <taxon>Pseudomonadati</taxon>
        <taxon>Verrucomicrobiota</taxon>
        <taxon>Methylacidiphilae</taxon>
        <taxon>Methylacidiphilales</taxon>
        <taxon>Methylacidiphilaceae</taxon>
        <taxon>Methylacidiphilum (ex Ratnadevi et al. 2023)</taxon>
    </lineage>
</organism>
<dbReference type="EMBL" id="OX458932">
    <property type="protein sequence ID" value="CAI9086534.1"/>
    <property type="molecule type" value="Genomic_DNA"/>
</dbReference>
<gene>
    <name evidence="1" type="ORF">MFUM_2224</name>
</gene>
<protein>
    <submittedName>
        <fullName evidence="1">Uncharacterized protein</fullName>
    </submittedName>
</protein>
<dbReference type="Proteomes" id="UP001161497">
    <property type="component" value="Chromosome"/>
</dbReference>